<name>A0A1B2EP59_9HYPH</name>
<protein>
    <recommendedName>
        <fullName evidence="2">DUF6894 domain-containing protein</fullName>
    </recommendedName>
</protein>
<gene>
    <name evidence="3" type="ORF">BB934_12095</name>
</gene>
<dbReference type="KEGG" id="moc:BB934_12095"/>
<dbReference type="AlphaFoldDB" id="A0A1B2EP59"/>
<organism evidence="3">
    <name type="scientific">Microvirga ossetica</name>
    <dbReference type="NCBI Taxonomy" id="1882682"/>
    <lineage>
        <taxon>Bacteria</taxon>
        <taxon>Pseudomonadati</taxon>
        <taxon>Pseudomonadota</taxon>
        <taxon>Alphaproteobacteria</taxon>
        <taxon>Hyphomicrobiales</taxon>
        <taxon>Methylobacteriaceae</taxon>
        <taxon>Microvirga</taxon>
    </lineage>
</organism>
<dbReference type="EMBL" id="CP016616">
    <property type="protein sequence ID" value="ANY81768.1"/>
    <property type="molecule type" value="Genomic_DNA"/>
</dbReference>
<dbReference type="InterPro" id="IPR054189">
    <property type="entry name" value="DUF6894"/>
</dbReference>
<dbReference type="Pfam" id="PF21834">
    <property type="entry name" value="DUF6894"/>
    <property type="match status" value="1"/>
</dbReference>
<reference evidence="3" key="1">
    <citation type="submission" date="2016-07" db="EMBL/GenBank/DDBJ databases">
        <title>Microvirga ossetica sp. nov. a new species of rhizobia isolated from root nodules of the legume species Vicia alpestris Steven originated from North Ossetia region in the Caucasus.</title>
        <authorList>
            <person name="Safronova V.I."/>
            <person name="Kuznetsova I.G."/>
            <person name="Sazanova A.L."/>
            <person name="Belimov A."/>
            <person name="Andronov E."/>
            <person name="Osledkin Y.S."/>
            <person name="Onishchuk O.P."/>
            <person name="Kurchak O.N."/>
            <person name="Shaposhnikov A.I."/>
            <person name="Willems A."/>
            <person name="Tikhonovich I.A."/>
        </authorList>
    </citation>
    <scope>NUCLEOTIDE SEQUENCE [LARGE SCALE GENOMIC DNA]</scope>
    <source>
        <strain evidence="3">V5/3M</strain>
    </source>
</reference>
<evidence type="ECO:0000256" key="1">
    <source>
        <dbReference type="SAM" id="MobiDB-lite"/>
    </source>
</evidence>
<proteinExistence type="predicted"/>
<evidence type="ECO:0000259" key="2">
    <source>
        <dbReference type="Pfam" id="PF21834"/>
    </source>
</evidence>
<feature type="domain" description="DUF6894" evidence="2">
    <location>
        <begin position="2"/>
        <end position="64"/>
    </location>
</feature>
<accession>A0A1B2EP59</accession>
<sequence>MRTGNALLEDPEGDTYSDLHAARGGAITKARDMLAEGDRKGEDRRSWRVEVMDRANRHVLTVGFSEALDPKASGEAEAE</sequence>
<evidence type="ECO:0000313" key="3">
    <source>
        <dbReference type="EMBL" id="ANY81768.1"/>
    </source>
</evidence>
<feature type="region of interest" description="Disordered" evidence="1">
    <location>
        <begin position="1"/>
        <end position="21"/>
    </location>
</feature>